<dbReference type="InterPro" id="IPR033732">
    <property type="entry name" value="ATP_synth_F1_a_nt-bd_dom"/>
</dbReference>
<evidence type="ECO:0000259" key="13">
    <source>
        <dbReference type="Pfam" id="PF00006"/>
    </source>
</evidence>
<name>A0A2S3ZZG2_ARTGL</name>
<dbReference type="SUPFAM" id="SSF52540">
    <property type="entry name" value="P-loop containing nucleoside triphosphate hydrolases"/>
    <property type="match status" value="1"/>
</dbReference>
<comment type="caution">
    <text evidence="16">The sequence shown here is derived from an EMBL/GenBank/DDBJ whole genome shotgun (WGS) entry which is preliminary data.</text>
</comment>
<dbReference type="InterPro" id="IPR027417">
    <property type="entry name" value="P-loop_NTPase"/>
</dbReference>
<evidence type="ECO:0000259" key="14">
    <source>
        <dbReference type="Pfam" id="PF00306"/>
    </source>
</evidence>
<dbReference type="Gene3D" id="2.40.30.20">
    <property type="match status" value="1"/>
</dbReference>
<dbReference type="GO" id="GO:0005886">
    <property type="term" value="C:plasma membrane"/>
    <property type="evidence" value="ECO:0007669"/>
    <property type="project" value="UniProtKB-SubCell"/>
</dbReference>
<keyword evidence="17" id="KW-1185">Reference proteome</keyword>
<feature type="site" description="Required for activity" evidence="12">
    <location>
        <position position="374"/>
    </location>
</feature>
<evidence type="ECO:0000256" key="4">
    <source>
        <dbReference type="ARBA" id="ARBA00022475"/>
    </source>
</evidence>
<proteinExistence type="inferred from homology"/>
<dbReference type="SUPFAM" id="SSF50615">
    <property type="entry name" value="N-terminal domain of alpha and beta subunits of F1 ATP synthase"/>
    <property type="match status" value="1"/>
</dbReference>
<evidence type="ECO:0000256" key="10">
    <source>
        <dbReference type="ARBA" id="ARBA00023196"/>
    </source>
</evidence>
<evidence type="ECO:0000256" key="8">
    <source>
        <dbReference type="ARBA" id="ARBA00023065"/>
    </source>
</evidence>
<dbReference type="Gene3D" id="3.40.50.300">
    <property type="entry name" value="P-loop containing nucleotide triphosphate hydrolases"/>
    <property type="match status" value="1"/>
</dbReference>
<dbReference type="CDD" id="cd18116">
    <property type="entry name" value="ATP-synt_F1_alpha_N"/>
    <property type="match status" value="1"/>
</dbReference>
<feature type="domain" description="ATPase F1/V1/A1 complex alpha/beta subunit nucleotide-binding" evidence="13">
    <location>
        <begin position="153"/>
        <end position="376"/>
    </location>
</feature>
<evidence type="ECO:0000256" key="5">
    <source>
        <dbReference type="ARBA" id="ARBA00022741"/>
    </source>
</evidence>
<dbReference type="EMBL" id="PPXC01000003">
    <property type="protein sequence ID" value="POH74494.1"/>
    <property type="molecule type" value="Genomic_DNA"/>
</dbReference>
<dbReference type="InterPro" id="IPR036121">
    <property type="entry name" value="ATPase_F1/V1/A1_a/bsu_N_sf"/>
</dbReference>
<dbReference type="NCBIfam" id="TIGR00962">
    <property type="entry name" value="atpA"/>
    <property type="match status" value="1"/>
</dbReference>
<dbReference type="NCBIfam" id="NF009884">
    <property type="entry name" value="PRK13343.1"/>
    <property type="match status" value="1"/>
</dbReference>
<dbReference type="FunFam" id="1.20.150.20:FF:000001">
    <property type="entry name" value="ATP synthase subunit alpha"/>
    <property type="match status" value="1"/>
</dbReference>
<dbReference type="GO" id="GO:0043531">
    <property type="term" value="F:ADP binding"/>
    <property type="evidence" value="ECO:0007669"/>
    <property type="project" value="TreeGrafter"/>
</dbReference>
<dbReference type="InterPro" id="IPR038376">
    <property type="entry name" value="ATP_synth_asu_C_sf"/>
</dbReference>
<evidence type="ECO:0000259" key="15">
    <source>
        <dbReference type="Pfam" id="PF02874"/>
    </source>
</evidence>
<evidence type="ECO:0000256" key="11">
    <source>
        <dbReference type="ARBA" id="ARBA00023310"/>
    </source>
</evidence>
<keyword evidence="10 12" id="KW-0139">CF(1)</keyword>
<dbReference type="InterPro" id="IPR000194">
    <property type="entry name" value="ATPase_F1/V1/A1_a/bsu_nucl-bd"/>
</dbReference>
<keyword evidence="7 12" id="KW-1278">Translocase</keyword>
<reference evidence="16 17" key="1">
    <citation type="submission" date="2018-01" db="EMBL/GenBank/DDBJ databases">
        <title>Arthrobacter sp. nov., from glaciers in China.</title>
        <authorList>
            <person name="Liu Q."/>
            <person name="Xin Y.-H."/>
        </authorList>
    </citation>
    <scope>NUCLEOTIDE SEQUENCE [LARGE SCALE GENOMIC DNA]</scope>
    <source>
        <strain evidence="16 17">HLT2-12-2</strain>
    </source>
</reference>
<keyword evidence="3 12" id="KW-0813">Transport</keyword>
<dbReference type="InterPro" id="IPR004100">
    <property type="entry name" value="ATPase_F1/V1/A1_a/bsu_N"/>
</dbReference>
<dbReference type="PANTHER" id="PTHR48082:SF2">
    <property type="entry name" value="ATP SYNTHASE SUBUNIT ALPHA, MITOCHONDRIAL"/>
    <property type="match status" value="1"/>
</dbReference>
<dbReference type="Pfam" id="PF00006">
    <property type="entry name" value="ATP-synt_ab"/>
    <property type="match status" value="1"/>
</dbReference>
<evidence type="ECO:0000256" key="9">
    <source>
        <dbReference type="ARBA" id="ARBA00023136"/>
    </source>
</evidence>
<evidence type="ECO:0000313" key="17">
    <source>
        <dbReference type="Proteomes" id="UP000237061"/>
    </source>
</evidence>
<keyword evidence="4 12" id="KW-1003">Cell membrane</keyword>
<dbReference type="GO" id="GO:0005524">
    <property type="term" value="F:ATP binding"/>
    <property type="evidence" value="ECO:0007669"/>
    <property type="project" value="UniProtKB-UniRule"/>
</dbReference>
<dbReference type="FunFam" id="3.40.50.300:FF:000002">
    <property type="entry name" value="ATP synthase subunit alpha"/>
    <property type="match status" value="1"/>
</dbReference>
<keyword evidence="6 12" id="KW-0067">ATP-binding</keyword>
<sequence length="545" mass="58883">MADLTINADDVRNALNEFAASYEPGNAERVEVGRVTTASDGIAKVEGLPSVMANELLRFEDGTLGLAQNLDTREIGVVVLGDFAGIAEGQQVHRTGEILSVPVGDNFLGRVVDPLGQPIDDLGEIESEGRRALELQAPGVTERKSVHEPLQTGMKAIDAMIPIGRGQRQLIIGDRQTGKTALAVDAIINQKANWASGDVKKQVRCVYVAIGQKASTIAAVRQTLADHGALEYTTIVASPASDPAGFKYLAPYTGSAIGQHWMYAGKHVLIVFDDLSKQAEAYRAVSLLLRRPPGREAYPGDVFYLHSRLLERCAKLSDALGAGSMTGLPIIETKANDVSAYIPTNVISITDGQIFLQSDLFNANQRPAVDVGISVSRVGGSAQVKAMKKVAGTLKLELAQYRDMQAFAMFASDLDAATKQQLTRGARLMELLKQGQYAPFPVENQVVSIWMGTTGHLDNVPVEDVLRFEAEFLDYLRHRTSILTTLAETNVLEPSTVDALKSNIDAFKKGFFAEGDDHLVGAGHEEFGALAAEDVDQEKIVKQKR</sequence>
<evidence type="ECO:0000256" key="3">
    <source>
        <dbReference type="ARBA" id="ARBA00022448"/>
    </source>
</evidence>
<feature type="domain" description="ATPase F1/V1/A1 complex alpha/beta subunit N-terminal" evidence="15">
    <location>
        <begin position="31"/>
        <end position="96"/>
    </location>
</feature>
<comment type="similarity">
    <text evidence="2 12">Belongs to the ATPase alpha/beta chains family.</text>
</comment>
<evidence type="ECO:0000256" key="6">
    <source>
        <dbReference type="ARBA" id="ARBA00022840"/>
    </source>
</evidence>
<dbReference type="Pfam" id="PF00306">
    <property type="entry name" value="ATP-synt_ab_C"/>
    <property type="match status" value="1"/>
</dbReference>
<protein>
    <recommendedName>
        <fullName evidence="12">ATP synthase subunit alpha</fullName>
        <ecNumber evidence="12">7.1.2.2</ecNumber>
    </recommendedName>
    <alternativeName>
        <fullName evidence="12">ATP synthase F1 sector subunit alpha</fullName>
    </alternativeName>
    <alternativeName>
        <fullName evidence="12">F-ATPase subunit alpha</fullName>
    </alternativeName>
</protein>
<comment type="function">
    <text evidence="12">Produces ATP from ADP in the presence of a proton gradient across the membrane. The alpha chain is a regulatory subunit.</text>
</comment>
<keyword evidence="9 12" id="KW-0472">Membrane</keyword>
<organism evidence="16 17">
    <name type="scientific">Arthrobacter glacialis</name>
    <dbReference type="NCBI Taxonomy" id="1664"/>
    <lineage>
        <taxon>Bacteria</taxon>
        <taxon>Bacillati</taxon>
        <taxon>Actinomycetota</taxon>
        <taxon>Actinomycetes</taxon>
        <taxon>Micrococcales</taxon>
        <taxon>Micrococcaceae</taxon>
        <taxon>Arthrobacter</taxon>
    </lineage>
</organism>
<evidence type="ECO:0000256" key="7">
    <source>
        <dbReference type="ARBA" id="ARBA00022967"/>
    </source>
</evidence>
<dbReference type="SUPFAM" id="SSF47917">
    <property type="entry name" value="C-terminal domain of alpha and beta subunits of F1 ATP synthase"/>
    <property type="match status" value="1"/>
</dbReference>
<keyword evidence="8 12" id="KW-0406">Ion transport</keyword>
<dbReference type="PANTHER" id="PTHR48082">
    <property type="entry name" value="ATP SYNTHASE SUBUNIT ALPHA, MITOCHONDRIAL"/>
    <property type="match status" value="1"/>
</dbReference>
<gene>
    <name evidence="12" type="primary">atpA</name>
    <name evidence="16" type="ORF">CVS27_04495</name>
</gene>
<dbReference type="Pfam" id="PF02874">
    <property type="entry name" value="ATP-synt_ab_N"/>
    <property type="match status" value="1"/>
</dbReference>
<dbReference type="InterPro" id="IPR020003">
    <property type="entry name" value="ATPase_a/bsu_AS"/>
</dbReference>
<evidence type="ECO:0000313" key="16">
    <source>
        <dbReference type="EMBL" id="POH74494.1"/>
    </source>
</evidence>
<dbReference type="InterPro" id="IPR023366">
    <property type="entry name" value="ATP_synth_asu-like_sf"/>
</dbReference>
<dbReference type="OrthoDB" id="9803053at2"/>
<dbReference type="Proteomes" id="UP000237061">
    <property type="component" value="Unassembled WGS sequence"/>
</dbReference>
<dbReference type="GO" id="GO:0046933">
    <property type="term" value="F:proton-transporting ATP synthase activity, rotational mechanism"/>
    <property type="evidence" value="ECO:0007669"/>
    <property type="project" value="UniProtKB-UniRule"/>
</dbReference>
<evidence type="ECO:0000256" key="2">
    <source>
        <dbReference type="ARBA" id="ARBA00008936"/>
    </source>
</evidence>
<dbReference type="HAMAP" id="MF_01346">
    <property type="entry name" value="ATP_synth_alpha_bact"/>
    <property type="match status" value="1"/>
</dbReference>
<keyword evidence="5 12" id="KW-0547">Nucleotide-binding</keyword>
<keyword evidence="12" id="KW-0375">Hydrogen ion transport</keyword>
<dbReference type="EC" id="7.1.2.2" evidence="12"/>
<evidence type="ECO:0000256" key="12">
    <source>
        <dbReference type="HAMAP-Rule" id="MF_01346"/>
    </source>
</evidence>
<dbReference type="InterPro" id="IPR005294">
    <property type="entry name" value="ATP_synth_F1_asu"/>
</dbReference>
<dbReference type="PROSITE" id="PS00152">
    <property type="entry name" value="ATPASE_ALPHA_BETA"/>
    <property type="match status" value="1"/>
</dbReference>
<dbReference type="CDD" id="cd18113">
    <property type="entry name" value="ATP-synt_F1_alpha_C"/>
    <property type="match status" value="1"/>
</dbReference>
<dbReference type="GO" id="GO:0045259">
    <property type="term" value="C:proton-transporting ATP synthase complex"/>
    <property type="evidence" value="ECO:0007669"/>
    <property type="project" value="UniProtKB-KW"/>
</dbReference>
<dbReference type="InterPro" id="IPR000793">
    <property type="entry name" value="ATP_synth_asu_C"/>
</dbReference>
<comment type="catalytic activity">
    <reaction evidence="12">
        <text>ATP + H2O + 4 H(+)(in) = ADP + phosphate + 5 H(+)(out)</text>
        <dbReference type="Rhea" id="RHEA:57720"/>
        <dbReference type="ChEBI" id="CHEBI:15377"/>
        <dbReference type="ChEBI" id="CHEBI:15378"/>
        <dbReference type="ChEBI" id="CHEBI:30616"/>
        <dbReference type="ChEBI" id="CHEBI:43474"/>
        <dbReference type="ChEBI" id="CHEBI:456216"/>
        <dbReference type="EC" id="7.1.2.2"/>
    </reaction>
</comment>
<dbReference type="CDD" id="cd01132">
    <property type="entry name" value="F1-ATPase_alpha_CD"/>
    <property type="match status" value="1"/>
</dbReference>
<feature type="domain" description="ATP synthase alpha subunit C-terminal" evidence="14">
    <location>
        <begin position="383"/>
        <end position="507"/>
    </location>
</feature>
<evidence type="ECO:0000256" key="1">
    <source>
        <dbReference type="ARBA" id="ARBA00004370"/>
    </source>
</evidence>
<comment type="subcellular location">
    <subcellularLocation>
        <location evidence="12">Cell membrane</location>
        <topology evidence="12">Peripheral membrane protein</topology>
    </subcellularLocation>
    <subcellularLocation>
        <location evidence="1">Membrane</location>
    </subcellularLocation>
</comment>
<accession>A0A2S3ZZG2</accession>
<dbReference type="AlphaFoldDB" id="A0A2S3ZZG2"/>
<dbReference type="RefSeq" id="WP_103464541.1">
    <property type="nucleotide sequence ID" value="NZ_PPXB01000004.1"/>
</dbReference>
<keyword evidence="11 12" id="KW-0066">ATP synthesis</keyword>
<feature type="binding site" evidence="12">
    <location>
        <begin position="173"/>
        <end position="180"/>
    </location>
    <ligand>
        <name>ATP</name>
        <dbReference type="ChEBI" id="CHEBI:30616"/>
    </ligand>
</feature>
<dbReference type="Gene3D" id="1.20.150.20">
    <property type="entry name" value="ATP synthase alpha/beta chain, C-terminal domain"/>
    <property type="match status" value="1"/>
</dbReference>